<dbReference type="Proteomes" id="UP001391051">
    <property type="component" value="Unassembled WGS sequence"/>
</dbReference>
<gene>
    <name evidence="1" type="ORF">PG986_014682</name>
</gene>
<comment type="caution">
    <text evidence="1">The sequence shown here is derived from an EMBL/GenBank/DDBJ whole genome shotgun (WGS) entry which is preliminary data.</text>
</comment>
<name>A0ABR1PTQ0_9PEZI</name>
<accession>A0ABR1PTQ0</accession>
<protein>
    <submittedName>
        <fullName evidence="1">Uncharacterized protein</fullName>
    </submittedName>
</protein>
<evidence type="ECO:0000313" key="2">
    <source>
        <dbReference type="Proteomes" id="UP001391051"/>
    </source>
</evidence>
<organism evidence="1 2">
    <name type="scientific">Apiospora aurea</name>
    <dbReference type="NCBI Taxonomy" id="335848"/>
    <lineage>
        <taxon>Eukaryota</taxon>
        <taxon>Fungi</taxon>
        <taxon>Dikarya</taxon>
        <taxon>Ascomycota</taxon>
        <taxon>Pezizomycotina</taxon>
        <taxon>Sordariomycetes</taxon>
        <taxon>Xylariomycetidae</taxon>
        <taxon>Amphisphaeriales</taxon>
        <taxon>Apiosporaceae</taxon>
        <taxon>Apiospora</taxon>
    </lineage>
</organism>
<reference evidence="1 2" key="1">
    <citation type="submission" date="2023-01" db="EMBL/GenBank/DDBJ databases">
        <title>Analysis of 21 Apiospora genomes using comparative genomics revels a genus with tremendous synthesis potential of carbohydrate active enzymes and secondary metabolites.</title>
        <authorList>
            <person name="Sorensen T."/>
        </authorList>
    </citation>
    <scope>NUCLEOTIDE SEQUENCE [LARGE SCALE GENOMIC DNA]</scope>
    <source>
        <strain evidence="1 2">CBS 24483</strain>
    </source>
</reference>
<dbReference type="RefSeq" id="XP_066693142.1">
    <property type="nucleotide sequence ID" value="XM_066850904.1"/>
</dbReference>
<dbReference type="EMBL" id="JAQQWE010000010">
    <property type="protein sequence ID" value="KAK7937814.1"/>
    <property type="molecule type" value="Genomic_DNA"/>
</dbReference>
<keyword evidence="2" id="KW-1185">Reference proteome</keyword>
<sequence length="81" mass="9063">MMHTNDYHNITSMKDKSVNIIRAFYSAGPVICEAPVDSRLVRTDRWPSVNHDFILNIFGEKGITISWSLTIGLPPFGPSSV</sequence>
<evidence type="ECO:0000313" key="1">
    <source>
        <dbReference type="EMBL" id="KAK7937814.1"/>
    </source>
</evidence>
<proteinExistence type="predicted"/>
<dbReference type="GeneID" id="92083966"/>